<dbReference type="Proteomes" id="UP000886998">
    <property type="component" value="Unassembled WGS sequence"/>
</dbReference>
<sequence length="12" mass="1444">HLIQVDWCQSSQ</sequence>
<protein>
    <submittedName>
        <fullName evidence="1">Uncharacterized protein</fullName>
    </submittedName>
</protein>
<accession>A0A8X6Y6Y9</accession>
<name>A0A8X6Y6Y9_9ARAC</name>
<organism evidence="1 2">
    <name type="scientific">Trichonephila inaurata madagascariensis</name>
    <dbReference type="NCBI Taxonomy" id="2747483"/>
    <lineage>
        <taxon>Eukaryota</taxon>
        <taxon>Metazoa</taxon>
        <taxon>Ecdysozoa</taxon>
        <taxon>Arthropoda</taxon>
        <taxon>Chelicerata</taxon>
        <taxon>Arachnida</taxon>
        <taxon>Araneae</taxon>
        <taxon>Araneomorphae</taxon>
        <taxon>Entelegynae</taxon>
        <taxon>Araneoidea</taxon>
        <taxon>Nephilidae</taxon>
        <taxon>Trichonephila</taxon>
        <taxon>Trichonephila inaurata</taxon>
    </lineage>
</organism>
<evidence type="ECO:0000313" key="1">
    <source>
        <dbReference type="EMBL" id="GFY64094.1"/>
    </source>
</evidence>
<reference evidence="1" key="1">
    <citation type="submission" date="2020-08" db="EMBL/GenBank/DDBJ databases">
        <title>Multicomponent nature underlies the extraordinary mechanical properties of spider dragline silk.</title>
        <authorList>
            <person name="Kono N."/>
            <person name="Nakamura H."/>
            <person name="Mori M."/>
            <person name="Yoshida Y."/>
            <person name="Ohtoshi R."/>
            <person name="Malay A.D."/>
            <person name="Moran D.A.P."/>
            <person name="Tomita M."/>
            <person name="Numata K."/>
            <person name="Arakawa K."/>
        </authorList>
    </citation>
    <scope>NUCLEOTIDE SEQUENCE</scope>
</reference>
<feature type="non-terminal residue" evidence="1">
    <location>
        <position position="12"/>
    </location>
</feature>
<evidence type="ECO:0000313" key="2">
    <source>
        <dbReference type="Proteomes" id="UP000886998"/>
    </source>
</evidence>
<keyword evidence="2" id="KW-1185">Reference proteome</keyword>
<comment type="caution">
    <text evidence="1">The sequence shown here is derived from an EMBL/GenBank/DDBJ whole genome shotgun (WGS) entry which is preliminary data.</text>
</comment>
<gene>
    <name evidence="1" type="ORF">TNIN_8321</name>
</gene>
<dbReference type="EMBL" id="BMAV01015072">
    <property type="protein sequence ID" value="GFY64094.1"/>
    <property type="molecule type" value="Genomic_DNA"/>
</dbReference>
<proteinExistence type="predicted"/>